<proteinExistence type="predicted"/>
<accession>A0A813LVH9</accession>
<evidence type="ECO:0000313" key="2">
    <source>
        <dbReference type="EMBL" id="CAE8734075.1"/>
    </source>
</evidence>
<reference evidence="2" key="1">
    <citation type="submission" date="2021-02" db="EMBL/GenBank/DDBJ databases">
        <authorList>
            <person name="Dougan E. K."/>
            <person name="Rhodes N."/>
            <person name="Thang M."/>
            <person name="Chan C."/>
        </authorList>
    </citation>
    <scope>NUCLEOTIDE SEQUENCE</scope>
</reference>
<name>A0A813LVH9_POLGL</name>
<dbReference type="Proteomes" id="UP000626109">
    <property type="component" value="Unassembled WGS sequence"/>
</dbReference>
<protein>
    <submittedName>
        <fullName evidence="2">Uncharacterized protein</fullName>
    </submittedName>
</protein>
<dbReference type="EMBL" id="CAJNNW010036413">
    <property type="protein sequence ID" value="CAE8734075.1"/>
    <property type="molecule type" value="Genomic_DNA"/>
</dbReference>
<feature type="compositionally biased region" description="Polar residues" evidence="1">
    <location>
        <begin position="214"/>
        <end position="227"/>
    </location>
</feature>
<organism evidence="2 3">
    <name type="scientific">Polarella glacialis</name>
    <name type="common">Dinoflagellate</name>
    <dbReference type="NCBI Taxonomy" id="89957"/>
    <lineage>
        <taxon>Eukaryota</taxon>
        <taxon>Sar</taxon>
        <taxon>Alveolata</taxon>
        <taxon>Dinophyceae</taxon>
        <taxon>Suessiales</taxon>
        <taxon>Suessiaceae</taxon>
        <taxon>Polarella</taxon>
    </lineage>
</organism>
<comment type="caution">
    <text evidence="2">The sequence shown here is derived from an EMBL/GenBank/DDBJ whole genome shotgun (WGS) entry which is preliminary data.</text>
</comment>
<evidence type="ECO:0000313" key="3">
    <source>
        <dbReference type="Proteomes" id="UP000626109"/>
    </source>
</evidence>
<dbReference type="AlphaFoldDB" id="A0A813LVH9"/>
<sequence>MLLARRRVNSMLPMRRRQPGTLLVKLRVSCMLPMRRRQPSATSGNPYITSGTKVLLWHAALLVRLRVSCLLPMRQKQPLPLPPVWRRQTGIKVLLRHAAPAAIVAETTLRIKGDPHIASGIKLLHWLAVIRHCASCLCHQRGETTLTKRHPRITSGIKLLLGPAAQQALRQLPPATCCSSGSAPAASATNAATITCSSGSAPAVLAVKRRRQPTSHGSAPHTPNSSL</sequence>
<gene>
    <name evidence="2" type="ORF">PGLA2088_LOCUS47130</name>
</gene>
<feature type="region of interest" description="Disordered" evidence="1">
    <location>
        <begin position="208"/>
        <end position="227"/>
    </location>
</feature>
<evidence type="ECO:0000256" key="1">
    <source>
        <dbReference type="SAM" id="MobiDB-lite"/>
    </source>
</evidence>